<dbReference type="PANTHER" id="PTHR24305">
    <property type="entry name" value="CYTOCHROME P450"/>
    <property type="match status" value="1"/>
</dbReference>
<dbReference type="InterPro" id="IPR002401">
    <property type="entry name" value="Cyt_P450_E_grp-I"/>
</dbReference>
<evidence type="ECO:0000256" key="9">
    <source>
        <dbReference type="SAM" id="SignalP"/>
    </source>
</evidence>
<evidence type="ECO:0000256" key="4">
    <source>
        <dbReference type="ARBA" id="ARBA00023002"/>
    </source>
</evidence>
<comment type="similarity">
    <text evidence="2 8">Belongs to the cytochrome P450 family.</text>
</comment>
<evidence type="ECO:0000256" key="1">
    <source>
        <dbReference type="ARBA" id="ARBA00001971"/>
    </source>
</evidence>
<keyword evidence="7 8" id="KW-0349">Heme</keyword>
<evidence type="ECO:0000256" key="6">
    <source>
        <dbReference type="ARBA" id="ARBA00023033"/>
    </source>
</evidence>
<gene>
    <name evidence="10" type="ORF">EV356DRAFT_562412</name>
</gene>
<dbReference type="Proteomes" id="UP000800092">
    <property type="component" value="Unassembled WGS sequence"/>
</dbReference>
<evidence type="ECO:0000313" key="11">
    <source>
        <dbReference type="Proteomes" id="UP000800092"/>
    </source>
</evidence>
<feature type="chain" id="PRO_5025414608" evidence="9">
    <location>
        <begin position="25"/>
        <end position="486"/>
    </location>
</feature>
<keyword evidence="3 7" id="KW-0479">Metal-binding</keyword>
<evidence type="ECO:0000256" key="8">
    <source>
        <dbReference type="RuleBase" id="RU000461"/>
    </source>
</evidence>
<dbReference type="GO" id="GO:0004497">
    <property type="term" value="F:monooxygenase activity"/>
    <property type="evidence" value="ECO:0007669"/>
    <property type="project" value="UniProtKB-KW"/>
</dbReference>
<dbReference type="SUPFAM" id="SSF48264">
    <property type="entry name" value="Cytochrome P450"/>
    <property type="match status" value="1"/>
</dbReference>
<protein>
    <submittedName>
        <fullName evidence="10">Cytochrome P450</fullName>
    </submittedName>
</protein>
<proteinExistence type="inferred from homology"/>
<accession>A0A6A6GT23</accession>
<dbReference type="InterPro" id="IPR050121">
    <property type="entry name" value="Cytochrome_P450_monoxygenase"/>
</dbReference>
<keyword evidence="11" id="KW-1185">Reference proteome</keyword>
<evidence type="ECO:0000256" key="3">
    <source>
        <dbReference type="ARBA" id="ARBA00022723"/>
    </source>
</evidence>
<dbReference type="Gene3D" id="1.10.630.10">
    <property type="entry name" value="Cytochrome P450"/>
    <property type="match status" value="1"/>
</dbReference>
<feature type="binding site" description="axial binding residue" evidence="7">
    <location>
        <position position="431"/>
    </location>
    <ligand>
        <name>heme</name>
        <dbReference type="ChEBI" id="CHEBI:30413"/>
    </ligand>
    <ligandPart>
        <name>Fe</name>
        <dbReference type="ChEBI" id="CHEBI:18248"/>
    </ligandPart>
</feature>
<keyword evidence="6 8" id="KW-0503">Monooxygenase</keyword>
<dbReference type="AlphaFoldDB" id="A0A6A6GT23"/>
<dbReference type="OrthoDB" id="3945418at2759"/>
<comment type="cofactor">
    <cofactor evidence="1 7">
        <name>heme</name>
        <dbReference type="ChEBI" id="CHEBI:30413"/>
    </cofactor>
</comment>
<evidence type="ECO:0000256" key="2">
    <source>
        <dbReference type="ARBA" id="ARBA00010617"/>
    </source>
</evidence>
<dbReference type="CDD" id="cd11062">
    <property type="entry name" value="CYP58-like"/>
    <property type="match status" value="1"/>
</dbReference>
<organism evidence="10 11">
    <name type="scientific">Viridothelium virens</name>
    <name type="common">Speckled blister lichen</name>
    <name type="synonym">Trypethelium virens</name>
    <dbReference type="NCBI Taxonomy" id="1048519"/>
    <lineage>
        <taxon>Eukaryota</taxon>
        <taxon>Fungi</taxon>
        <taxon>Dikarya</taxon>
        <taxon>Ascomycota</taxon>
        <taxon>Pezizomycotina</taxon>
        <taxon>Dothideomycetes</taxon>
        <taxon>Dothideomycetes incertae sedis</taxon>
        <taxon>Trypetheliales</taxon>
        <taxon>Trypetheliaceae</taxon>
        <taxon>Viridothelium</taxon>
    </lineage>
</organism>
<dbReference type="Pfam" id="PF00067">
    <property type="entry name" value="p450"/>
    <property type="match status" value="1"/>
</dbReference>
<reference evidence="10" key="1">
    <citation type="journal article" date="2020" name="Stud. Mycol.">
        <title>101 Dothideomycetes genomes: a test case for predicting lifestyles and emergence of pathogens.</title>
        <authorList>
            <person name="Haridas S."/>
            <person name="Albert R."/>
            <person name="Binder M."/>
            <person name="Bloem J."/>
            <person name="Labutti K."/>
            <person name="Salamov A."/>
            <person name="Andreopoulos B."/>
            <person name="Baker S."/>
            <person name="Barry K."/>
            <person name="Bills G."/>
            <person name="Bluhm B."/>
            <person name="Cannon C."/>
            <person name="Castanera R."/>
            <person name="Culley D."/>
            <person name="Daum C."/>
            <person name="Ezra D."/>
            <person name="Gonzalez J."/>
            <person name="Henrissat B."/>
            <person name="Kuo A."/>
            <person name="Liang C."/>
            <person name="Lipzen A."/>
            <person name="Lutzoni F."/>
            <person name="Magnuson J."/>
            <person name="Mondo S."/>
            <person name="Nolan M."/>
            <person name="Ohm R."/>
            <person name="Pangilinan J."/>
            <person name="Park H.-J."/>
            <person name="Ramirez L."/>
            <person name="Alfaro M."/>
            <person name="Sun H."/>
            <person name="Tritt A."/>
            <person name="Yoshinaga Y."/>
            <person name="Zwiers L.-H."/>
            <person name="Turgeon B."/>
            <person name="Goodwin S."/>
            <person name="Spatafora J."/>
            <person name="Crous P."/>
            <person name="Grigoriev I."/>
        </authorList>
    </citation>
    <scope>NUCLEOTIDE SEQUENCE</scope>
    <source>
        <strain evidence="10">Tuck. ex Michener</strain>
    </source>
</reference>
<dbReference type="PANTHER" id="PTHR24305:SF157">
    <property type="entry name" value="N-ACETYLTRYPTOPHAN 6-HYDROXYLASE IVOC-RELATED"/>
    <property type="match status" value="1"/>
</dbReference>
<dbReference type="PROSITE" id="PS00086">
    <property type="entry name" value="CYTOCHROME_P450"/>
    <property type="match status" value="1"/>
</dbReference>
<sequence length="486" mass="55416">MSAASLVRLAYVIVYRLFLSPLAAIPGPKLAGLTSLYEIYHDIIQPGQYVWKIKEMHRKYGPIVRVAPGELHIQDVEYVDEIYPGASRNREKYAFQLRTLPVPLSMGASRTHELHRKRREALNPFFSRRSVVDYESTIRSKIDQLALVFEHHKNSGQVINLSNIYYALANDIVMRYSFGHDDNLLDDEQKAGTLRKNISELLLGVKVNQHFPWIVATLDSLPFFIAKNIMPPGVLDMKAFAGKIQKEISKVLDDRGENSPNKKRSIFYELRDNPSLPKSEKSEKRLEDDATLLVMAGTESVAVAIATSHFYLMQKPEYMDKVRGEIHDIPPNASWTKLENLSYLSGVVLEGLRLSFGVSGRLARIAPDEILHYKQHTIPQGTPVSSTTVCIHTDESVFPDPWAFQPERWFGRPGTERRKYLMSFNKGARNCIGMNLAYAEIYLALAATTQFDWELYETDESDVRFKHDFHAAFPKLDTKGIRARLL</sequence>
<keyword evidence="4 8" id="KW-0560">Oxidoreductase</keyword>
<dbReference type="InterPro" id="IPR036396">
    <property type="entry name" value="Cyt_P450_sf"/>
</dbReference>
<name>A0A6A6GT23_VIRVR</name>
<dbReference type="GO" id="GO:0016705">
    <property type="term" value="F:oxidoreductase activity, acting on paired donors, with incorporation or reduction of molecular oxygen"/>
    <property type="evidence" value="ECO:0007669"/>
    <property type="project" value="InterPro"/>
</dbReference>
<dbReference type="InterPro" id="IPR001128">
    <property type="entry name" value="Cyt_P450"/>
</dbReference>
<dbReference type="GO" id="GO:0020037">
    <property type="term" value="F:heme binding"/>
    <property type="evidence" value="ECO:0007669"/>
    <property type="project" value="InterPro"/>
</dbReference>
<keyword evidence="9" id="KW-0732">Signal</keyword>
<dbReference type="PRINTS" id="PR00463">
    <property type="entry name" value="EP450I"/>
</dbReference>
<dbReference type="InterPro" id="IPR017972">
    <property type="entry name" value="Cyt_P450_CS"/>
</dbReference>
<dbReference type="EMBL" id="ML991890">
    <property type="protein sequence ID" value="KAF2228801.1"/>
    <property type="molecule type" value="Genomic_DNA"/>
</dbReference>
<dbReference type="GO" id="GO:0005506">
    <property type="term" value="F:iron ion binding"/>
    <property type="evidence" value="ECO:0007669"/>
    <property type="project" value="InterPro"/>
</dbReference>
<evidence type="ECO:0000256" key="7">
    <source>
        <dbReference type="PIRSR" id="PIRSR602401-1"/>
    </source>
</evidence>
<keyword evidence="5 7" id="KW-0408">Iron</keyword>
<evidence type="ECO:0000256" key="5">
    <source>
        <dbReference type="ARBA" id="ARBA00023004"/>
    </source>
</evidence>
<evidence type="ECO:0000313" key="10">
    <source>
        <dbReference type="EMBL" id="KAF2228801.1"/>
    </source>
</evidence>
<feature type="signal peptide" evidence="9">
    <location>
        <begin position="1"/>
        <end position="24"/>
    </location>
</feature>